<dbReference type="Pfam" id="PF00307">
    <property type="entry name" value="CH"/>
    <property type="match status" value="1"/>
</dbReference>
<dbReference type="OrthoDB" id="21595at2759"/>
<dbReference type="RefSeq" id="XP_009264222.1">
    <property type="nucleotide sequence ID" value="XM_009265947.1"/>
</dbReference>
<protein>
    <submittedName>
        <fullName evidence="2">Calponin H2-like calcium-binding protein</fullName>
    </submittedName>
</protein>
<sequence length="172" mass="19860">MDKQQKEVTLWIEAVLGEKFGPGTFHDLFKDGVKLCRFLNKVSPLNVKYKESRQIFVQRENICSFINGLKKLNMNEYELFQTNDLFEAKDLKQVVICLYALSRQLQKEKVFSGPFIGPQLSTKSKIEFSKEVLDRSKYAVHLQMGYSDPDLLERTESKAASNTVKDLKTNII</sequence>
<feature type="domain" description="Calponin-homology (CH)" evidence="1">
    <location>
        <begin position="2"/>
        <end position="106"/>
    </location>
</feature>
<dbReference type="KEGG" id="ero:EROM_031030"/>
<dbReference type="PRINTS" id="PR00888">
    <property type="entry name" value="SM22CALPONIN"/>
</dbReference>
<gene>
    <name evidence="2" type="ordered locus">EROM_031030</name>
</gene>
<evidence type="ECO:0000259" key="1">
    <source>
        <dbReference type="PROSITE" id="PS50021"/>
    </source>
</evidence>
<proteinExistence type="predicted"/>
<dbReference type="InterPro" id="IPR050606">
    <property type="entry name" value="Calponin-like"/>
</dbReference>
<evidence type="ECO:0000313" key="3">
    <source>
        <dbReference type="Proteomes" id="UP000010094"/>
    </source>
</evidence>
<name>I7ADR9_ENCRO</name>
<dbReference type="PROSITE" id="PS50021">
    <property type="entry name" value="CH"/>
    <property type="match status" value="1"/>
</dbReference>
<dbReference type="Gene3D" id="1.10.418.10">
    <property type="entry name" value="Calponin-like domain"/>
    <property type="match status" value="1"/>
</dbReference>
<dbReference type="InterPro" id="IPR036872">
    <property type="entry name" value="CH_dom_sf"/>
</dbReference>
<dbReference type="GO" id="GO:0007015">
    <property type="term" value="P:actin filament organization"/>
    <property type="evidence" value="ECO:0007669"/>
    <property type="project" value="TreeGrafter"/>
</dbReference>
<dbReference type="AlphaFoldDB" id="I7ADR9"/>
<evidence type="ECO:0000313" key="2">
    <source>
        <dbReference type="EMBL" id="AFN82725.1"/>
    </source>
</evidence>
<dbReference type="PANTHER" id="PTHR47385">
    <property type="entry name" value="CALPONIN"/>
    <property type="match status" value="1"/>
</dbReference>
<dbReference type="GO" id="GO:0015629">
    <property type="term" value="C:actin cytoskeleton"/>
    <property type="evidence" value="ECO:0007669"/>
    <property type="project" value="TreeGrafter"/>
</dbReference>
<dbReference type="SMART" id="SM00033">
    <property type="entry name" value="CH"/>
    <property type="match status" value="1"/>
</dbReference>
<dbReference type="GeneID" id="20521016"/>
<reference evidence="2 3" key="1">
    <citation type="journal article" date="2012" name="Proc. Natl. Acad. Sci. U.S.A.">
        <title>Gain and loss of multiple functionally related, horizontally transferred genes in the reduced genomes of two microsporidian parasites.</title>
        <authorList>
            <person name="Pombert J.-F."/>
            <person name="Selman M."/>
            <person name="Burki F."/>
            <person name="Bardell F.T."/>
            <person name="Farinelli L."/>
            <person name="Solter L.F."/>
            <person name="Whitman D.W."/>
            <person name="Weiss L.M."/>
            <person name="Corradi N."/>
            <person name="Keeling P.J."/>
        </authorList>
    </citation>
    <scope>NUCLEOTIDE SEQUENCE [LARGE SCALE GENOMIC DNA]</scope>
    <source>
        <strain evidence="2 3">SJ-2008</strain>
    </source>
</reference>
<dbReference type="InterPro" id="IPR001715">
    <property type="entry name" value="CH_dom"/>
</dbReference>
<dbReference type="CDD" id="cd21210">
    <property type="entry name" value="CH_SCP1-like"/>
    <property type="match status" value="1"/>
</dbReference>
<dbReference type="InterPro" id="IPR003096">
    <property type="entry name" value="SM22_calponin"/>
</dbReference>
<dbReference type="SUPFAM" id="SSF47576">
    <property type="entry name" value="Calponin-homology domain, CH-domain"/>
    <property type="match status" value="1"/>
</dbReference>
<dbReference type="HOGENOM" id="CLU_055232_2_1_1"/>
<dbReference type="EMBL" id="CP003520">
    <property type="protein sequence ID" value="AFN82725.1"/>
    <property type="molecule type" value="Genomic_DNA"/>
</dbReference>
<accession>I7ADR9</accession>
<dbReference type="VEuPathDB" id="MicrosporidiaDB:EROM_031030"/>
<dbReference type="Proteomes" id="UP000010094">
    <property type="component" value="Chromosome III"/>
</dbReference>
<organism evidence="2 3">
    <name type="scientific">Encephalitozoon romaleae (strain SJ-2008)</name>
    <name type="common">Microsporidian parasite</name>
    <dbReference type="NCBI Taxonomy" id="1178016"/>
    <lineage>
        <taxon>Eukaryota</taxon>
        <taxon>Fungi</taxon>
        <taxon>Fungi incertae sedis</taxon>
        <taxon>Microsporidia</taxon>
        <taxon>Unikaryonidae</taxon>
        <taxon>Encephalitozoon</taxon>
    </lineage>
</organism>
<dbReference type="GO" id="GO:0051015">
    <property type="term" value="F:actin filament binding"/>
    <property type="evidence" value="ECO:0007669"/>
    <property type="project" value="TreeGrafter"/>
</dbReference>
<dbReference type="PANTHER" id="PTHR47385:SF14">
    <property type="entry name" value="TRANSGELIN"/>
    <property type="match status" value="1"/>
</dbReference>
<keyword evidence="3" id="KW-1185">Reference proteome</keyword>